<dbReference type="KEGG" id="vas:GT360_17300"/>
<sequence length="163" mass="17940">MDTLPAIVIAKNDWLHNQVEVEYPTKESLKGRELYFSRYNTSQVLSIDEVAGEASLPADSIYLVDFHRLTVMFSLLQAKLWPSQDDQDLILEFLSQIIYSEPCELYLAFADGAPIGAGLVTQTEQGCLISDISCESSLSSGDFAVSLATKLGEQGVQVTDVEI</sequence>
<gene>
    <name evidence="1" type="ORF">GT360_17300</name>
</gene>
<dbReference type="Proteomes" id="UP000464262">
    <property type="component" value="Chromosome 2"/>
</dbReference>
<keyword evidence="2" id="KW-1185">Reference proteome</keyword>
<proteinExistence type="predicted"/>
<organism evidence="1 2">
    <name type="scientific">Vibrio astriarenae</name>
    <dbReference type="NCBI Taxonomy" id="1481923"/>
    <lineage>
        <taxon>Bacteria</taxon>
        <taxon>Pseudomonadati</taxon>
        <taxon>Pseudomonadota</taxon>
        <taxon>Gammaproteobacteria</taxon>
        <taxon>Vibrionales</taxon>
        <taxon>Vibrionaceae</taxon>
        <taxon>Vibrio</taxon>
    </lineage>
</organism>
<dbReference type="AlphaFoldDB" id="A0A7Z2T870"/>
<evidence type="ECO:0000313" key="1">
    <source>
        <dbReference type="EMBL" id="QIA66159.1"/>
    </source>
</evidence>
<evidence type="ECO:0000313" key="2">
    <source>
        <dbReference type="Proteomes" id="UP000464262"/>
    </source>
</evidence>
<reference evidence="1 2" key="1">
    <citation type="submission" date="2020-01" db="EMBL/GenBank/DDBJ databases">
        <title>Whole genome and functional gene identification of agarase of Vibrio HN897.</title>
        <authorList>
            <person name="Liu Y."/>
            <person name="Zhao Z."/>
        </authorList>
    </citation>
    <scope>NUCLEOTIDE SEQUENCE [LARGE SCALE GENOMIC DNA]</scope>
    <source>
        <strain evidence="1 2">HN897</strain>
    </source>
</reference>
<accession>A0A7Z2T870</accession>
<dbReference type="EMBL" id="CP047476">
    <property type="protein sequence ID" value="QIA66159.1"/>
    <property type="molecule type" value="Genomic_DNA"/>
</dbReference>
<name>A0A7Z2T870_9VIBR</name>
<protein>
    <submittedName>
        <fullName evidence="1">Flavodoxin</fullName>
    </submittedName>
</protein>